<dbReference type="CDD" id="cd00130">
    <property type="entry name" value="PAS"/>
    <property type="match status" value="1"/>
</dbReference>
<dbReference type="Pfam" id="PF00990">
    <property type="entry name" value="GGDEF"/>
    <property type="match status" value="1"/>
</dbReference>
<feature type="domain" description="PAS" evidence="1">
    <location>
        <begin position="9"/>
        <end position="84"/>
    </location>
</feature>
<dbReference type="Gene3D" id="3.30.70.270">
    <property type="match status" value="1"/>
</dbReference>
<dbReference type="PANTHER" id="PTHR44757">
    <property type="entry name" value="DIGUANYLATE CYCLASE DGCP"/>
    <property type="match status" value="1"/>
</dbReference>
<evidence type="ECO:0000259" key="2">
    <source>
        <dbReference type="PROSITE" id="PS50113"/>
    </source>
</evidence>
<gene>
    <name evidence="4" type="primary">gmr_11</name>
    <name evidence="4" type="ORF">DSM106044_05644</name>
</gene>
<evidence type="ECO:0000313" key="5">
    <source>
        <dbReference type="Proteomes" id="UP000306509"/>
    </source>
</evidence>
<dbReference type="Gene3D" id="3.30.450.20">
    <property type="entry name" value="PAS domain"/>
    <property type="match status" value="1"/>
</dbReference>
<dbReference type="SUPFAM" id="SSF55785">
    <property type="entry name" value="PYP-like sensor domain (PAS domain)"/>
    <property type="match status" value="1"/>
</dbReference>
<organism evidence="4 5">
    <name type="scientific">Robinsoniella peoriensis</name>
    <dbReference type="NCBI Taxonomy" id="180332"/>
    <lineage>
        <taxon>Bacteria</taxon>
        <taxon>Bacillati</taxon>
        <taxon>Bacillota</taxon>
        <taxon>Clostridia</taxon>
        <taxon>Lachnospirales</taxon>
        <taxon>Lachnospiraceae</taxon>
        <taxon>Robinsoniella</taxon>
    </lineage>
</organism>
<dbReference type="NCBIfam" id="TIGR00254">
    <property type="entry name" value="GGDEF"/>
    <property type="match status" value="1"/>
</dbReference>
<dbReference type="SMART" id="SM00267">
    <property type="entry name" value="GGDEF"/>
    <property type="match status" value="1"/>
</dbReference>
<dbReference type="InterPro" id="IPR035965">
    <property type="entry name" value="PAS-like_dom_sf"/>
</dbReference>
<dbReference type="PANTHER" id="PTHR44757:SF2">
    <property type="entry name" value="BIOFILM ARCHITECTURE MAINTENANCE PROTEIN MBAA"/>
    <property type="match status" value="1"/>
</dbReference>
<dbReference type="PROSITE" id="PS50887">
    <property type="entry name" value="GGDEF"/>
    <property type="match status" value="1"/>
</dbReference>
<dbReference type="SMART" id="SM00086">
    <property type="entry name" value="PAC"/>
    <property type="match status" value="1"/>
</dbReference>
<dbReference type="GO" id="GO:0071111">
    <property type="term" value="F:cyclic-guanylate-specific phosphodiesterase activity"/>
    <property type="evidence" value="ECO:0007669"/>
    <property type="project" value="UniProtKB-EC"/>
</dbReference>
<evidence type="ECO:0000259" key="1">
    <source>
        <dbReference type="PROSITE" id="PS50112"/>
    </source>
</evidence>
<dbReference type="AlphaFoldDB" id="A0A4U8PYV4"/>
<dbReference type="InterPro" id="IPR000700">
    <property type="entry name" value="PAS-assoc_C"/>
</dbReference>
<name>A0A4U8PYV4_9FIRM</name>
<evidence type="ECO:0000259" key="3">
    <source>
        <dbReference type="PROSITE" id="PS50887"/>
    </source>
</evidence>
<dbReference type="InterPro" id="IPR043128">
    <property type="entry name" value="Rev_trsase/Diguanyl_cyclase"/>
</dbReference>
<dbReference type="Proteomes" id="UP000306509">
    <property type="component" value="Unassembled WGS sequence"/>
</dbReference>
<proteinExistence type="predicted"/>
<evidence type="ECO:0000313" key="4">
    <source>
        <dbReference type="EMBL" id="TLC97561.1"/>
    </source>
</evidence>
<accession>A0A4U8PYV4</accession>
<dbReference type="Pfam" id="PF08447">
    <property type="entry name" value="PAS_3"/>
    <property type="match status" value="1"/>
</dbReference>
<dbReference type="PROSITE" id="PS50113">
    <property type="entry name" value="PAC"/>
    <property type="match status" value="1"/>
</dbReference>
<keyword evidence="4" id="KW-0378">Hydrolase</keyword>
<comment type="caution">
    <text evidence="4">The sequence shown here is derived from an EMBL/GenBank/DDBJ whole genome shotgun (WGS) entry which is preliminary data.</text>
</comment>
<dbReference type="InterPro" id="IPR000160">
    <property type="entry name" value="GGDEF_dom"/>
</dbReference>
<feature type="domain" description="PAC" evidence="2">
    <location>
        <begin position="87"/>
        <end position="138"/>
    </location>
</feature>
<feature type="domain" description="GGDEF" evidence="3">
    <location>
        <begin position="168"/>
        <end position="301"/>
    </location>
</feature>
<dbReference type="PROSITE" id="PS50112">
    <property type="entry name" value="PAS"/>
    <property type="match status" value="1"/>
</dbReference>
<dbReference type="STRING" id="180332.GCA_000797495_03000"/>
<dbReference type="InterPro" id="IPR001610">
    <property type="entry name" value="PAC"/>
</dbReference>
<dbReference type="NCBIfam" id="TIGR00229">
    <property type="entry name" value="sensory_box"/>
    <property type="match status" value="1"/>
</dbReference>
<dbReference type="CDD" id="cd01949">
    <property type="entry name" value="GGDEF"/>
    <property type="match status" value="1"/>
</dbReference>
<dbReference type="InterPro" id="IPR029787">
    <property type="entry name" value="Nucleotide_cyclase"/>
</dbReference>
<keyword evidence="5" id="KW-1185">Reference proteome</keyword>
<sequence length="425" mass="49379">MQEEEKGIYEFDLNYLINHIPGGIAIYKLADPLKILYFNDGVCALSGHSREEYWEIVESDAIEIVLEEDRKELNNEIIAAVSENRKIDATYRIRHKDGGVVWIHLSALRIREEGGFPIYYAIFMDISEERNTQRHLSELAERDSLTGALNRISFEQKIEKYLSGHETDMSAFLMLDIDNFKQINDFLGHTKGDEILCRITKLLKETFGEGSFVARMGGDEFAVFVTGISMEEELTMLIQKFFRISCAEYDYQDSKIYMSCSMGISRVPKDGFQYMELYTKADKVLLFAKNNGKNQYRFFGELMSTPSSLLLRNMEWLLDEGTNAIYICNVENYELLYMNKLARQMANTQGNTYIGKKCYKELMHLNDPCPFCKISSMKRESFCERRFKVPYSGTELLMKGKIINWNGIKAHVEFIMDISKYRMIE</sequence>
<protein>
    <submittedName>
        <fullName evidence="4">Cyclic di-GMP phosphodiesterase Gmr</fullName>
        <ecNumber evidence="4">3.1.4.52</ecNumber>
    </submittedName>
</protein>
<dbReference type="InterPro" id="IPR013655">
    <property type="entry name" value="PAS_fold_3"/>
</dbReference>
<dbReference type="EC" id="3.1.4.52" evidence="4"/>
<dbReference type="InterPro" id="IPR052155">
    <property type="entry name" value="Biofilm_reg_signaling"/>
</dbReference>
<dbReference type="RefSeq" id="WP_138004220.1">
    <property type="nucleotide sequence ID" value="NZ_QGQD01000118.1"/>
</dbReference>
<reference evidence="4 5" key="1">
    <citation type="journal article" date="2019" name="Anaerobe">
        <title>Detection of Robinsoniella peoriensis in multiple bone samples of a trauma patient.</title>
        <authorList>
            <person name="Schrottner P."/>
            <person name="Hartwich K."/>
            <person name="Bunk B."/>
            <person name="Schober I."/>
            <person name="Helbig S."/>
            <person name="Rudolph W.W."/>
            <person name="Gunzer F."/>
        </authorList>
    </citation>
    <scope>NUCLEOTIDE SEQUENCE [LARGE SCALE GENOMIC DNA]</scope>
    <source>
        <strain evidence="4 5">DSM 106044</strain>
    </source>
</reference>
<dbReference type="EMBL" id="QGQD01000118">
    <property type="protein sequence ID" value="TLC97561.1"/>
    <property type="molecule type" value="Genomic_DNA"/>
</dbReference>
<dbReference type="InterPro" id="IPR000014">
    <property type="entry name" value="PAS"/>
</dbReference>
<dbReference type="SUPFAM" id="SSF55073">
    <property type="entry name" value="Nucleotide cyclase"/>
    <property type="match status" value="1"/>
</dbReference>